<name>A0ABW2PYV4_9BACL</name>
<evidence type="ECO:0000256" key="2">
    <source>
        <dbReference type="ARBA" id="ARBA00022478"/>
    </source>
</evidence>
<evidence type="ECO:0000256" key="5">
    <source>
        <dbReference type="ARBA" id="ARBA00023015"/>
    </source>
</evidence>
<evidence type="ECO:0000313" key="12">
    <source>
        <dbReference type="Proteomes" id="UP001596505"/>
    </source>
</evidence>
<dbReference type="PANTHER" id="PTHR32248">
    <property type="entry name" value="RNA POLYMERASE SIGMA-54 FACTOR"/>
    <property type="match status" value="1"/>
</dbReference>
<reference evidence="12" key="1">
    <citation type="journal article" date="2019" name="Int. J. Syst. Evol. Microbiol.">
        <title>The Global Catalogue of Microorganisms (GCM) 10K type strain sequencing project: providing services to taxonomists for standard genome sequencing and annotation.</title>
        <authorList>
            <consortium name="The Broad Institute Genomics Platform"/>
            <consortium name="The Broad Institute Genome Sequencing Center for Infectious Disease"/>
            <person name="Wu L."/>
            <person name="Ma J."/>
        </authorList>
    </citation>
    <scope>NUCLEOTIDE SEQUENCE [LARGE SCALE GENOMIC DNA]</scope>
    <source>
        <strain evidence="12">CGMCC 1.16305</strain>
    </source>
</reference>
<keyword evidence="2" id="KW-0240">DNA-directed RNA polymerase</keyword>
<dbReference type="PRINTS" id="PR00045">
    <property type="entry name" value="SIGMA54FCT"/>
</dbReference>
<protein>
    <submittedName>
        <fullName evidence="11">RNA polymerase factor sigma-54</fullName>
    </submittedName>
</protein>
<comment type="caution">
    <text evidence="11">The sequence shown here is derived from an EMBL/GenBank/DDBJ whole genome shotgun (WGS) entry which is preliminary data.</text>
</comment>
<organism evidence="11 12">
    <name type="scientific">Scopulibacillus cellulosilyticus</name>
    <dbReference type="NCBI Taxonomy" id="2665665"/>
    <lineage>
        <taxon>Bacteria</taxon>
        <taxon>Bacillati</taxon>
        <taxon>Bacillota</taxon>
        <taxon>Bacilli</taxon>
        <taxon>Bacillales</taxon>
        <taxon>Sporolactobacillaceae</taxon>
        <taxon>Scopulibacillus</taxon>
    </lineage>
</organism>
<keyword evidence="12" id="KW-1185">Reference proteome</keyword>
<proteinExistence type="inferred from homology"/>
<feature type="domain" description="RNA polymerase sigma factor 54 DNA-binding" evidence="9">
    <location>
        <begin position="277"/>
        <end position="434"/>
    </location>
</feature>
<evidence type="ECO:0000313" key="11">
    <source>
        <dbReference type="EMBL" id="MFC7394571.1"/>
    </source>
</evidence>
<dbReference type="InterPro" id="IPR000394">
    <property type="entry name" value="RNA_pol_sigma_54"/>
</dbReference>
<evidence type="ECO:0000259" key="10">
    <source>
        <dbReference type="Pfam" id="PF04963"/>
    </source>
</evidence>
<dbReference type="EMBL" id="JBHTCO010000032">
    <property type="protein sequence ID" value="MFC7394571.1"/>
    <property type="molecule type" value="Genomic_DNA"/>
</dbReference>
<feature type="domain" description="RNA polymerase sigma factor 54 core-binding" evidence="10">
    <location>
        <begin position="76"/>
        <end position="260"/>
    </location>
</feature>
<evidence type="ECO:0000259" key="9">
    <source>
        <dbReference type="Pfam" id="PF04552"/>
    </source>
</evidence>
<dbReference type="Pfam" id="PF00309">
    <property type="entry name" value="Sigma54_AID"/>
    <property type="match status" value="1"/>
</dbReference>
<keyword evidence="3" id="KW-0808">Transferase</keyword>
<dbReference type="Proteomes" id="UP001596505">
    <property type="component" value="Unassembled WGS sequence"/>
</dbReference>
<keyword evidence="5" id="KW-0805">Transcription regulation</keyword>
<evidence type="ECO:0000256" key="8">
    <source>
        <dbReference type="ARBA" id="ARBA00023163"/>
    </source>
</evidence>
<dbReference type="Gene3D" id="1.10.10.60">
    <property type="entry name" value="Homeodomain-like"/>
    <property type="match status" value="1"/>
</dbReference>
<dbReference type="NCBIfam" id="TIGR02395">
    <property type="entry name" value="rpoN_sigma"/>
    <property type="match status" value="1"/>
</dbReference>
<evidence type="ECO:0000256" key="6">
    <source>
        <dbReference type="ARBA" id="ARBA00023082"/>
    </source>
</evidence>
<sequence>MALEMMQTQTLNLKMSPALYQAISLLQYTNTELYDFIKEQAMENPLIHLEESSIPSKSLMSGWQNQPPDKTRTDIIEETISHKSDFRDSLFQQASVLSIDNSLKKAVHYLIDSLNDMGYLEEPLDLLSEELNIDLSLFEEALTVLQSFDPPGIGARNLQECLLLQLRALPDRSPLAEQIVSEFIEVFVTGDWALLSEDLGVFENDVQKAVEIIQSLHPNPVDNFEQHPVQYIVPDVTIKKDETGYRCIMEDYFLPQLSVNFDDYRVFRKDGDKETRRYLQKKYHEAQWLIQSLSKRKQTLLQVTEIVIERQMAFLDNGPSYLKTLTLGMVADQLGVHESTVSRAIKNKHIQTPHGLFTYKELFVRGVKTSEGSVSTYDIKETIKRMIASENPEKPLSDQMITTKLQEQGIQISRRAVAKYRGECGISSSTKRKKKA</sequence>
<evidence type="ECO:0000256" key="3">
    <source>
        <dbReference type="ARBA" id="ARBA00022679"/>
    </source>
</evidence>
<dbReference type="InterPro" id="IPR007634">
    <property type="entry name" value="RNA_pol_sigma_54_DNA-bd"/>
</dbReference>
<keyword evidence="7" id="KW-0238">DNA-binding</keyword>
<dbReference type="PROSITE" id="PS50044">
    <property type="entry name" value="SIGMA54_3"/>
    <property type="match status" value="1"/>
</dbReference>
<dbReference type="RefSeq" id="WP_380968099.1">
    <property type="nucleotide sequence ID" value="NZ_JBHTCO010000032.1"/>
</dbReference>
<dbReference type="InterPro" id="IPR038709">
    <property type="entry name" value="RpoN_core-bd_sf"/>
</dbReference>
<comment type="similarity">
    <text evidence="1">Belongs to the sigma-54 factor family.</text>
</comment>
<dbReference type="Gene3D" id="1.10.10.1330">
    <property type="entry name" value="RNA polymerase sigma-54 factor, core-binding domain"/>
    <property type="match status" value="1"/>
</dbReference>
<dbReference type="PIRSF" id="PIRSF000774">
    <property type="entry name" value="RpoN"/>
    <property type="match status" value="1"/>
</dbReference>
<keyword evidence="4" id="KW-0548">Nucleotidyltransferase</keyword>
<evidence type="ECO:0000256" key="4">
    <source>
        <dbReference type="ARBA" id="ARBA00022695"/>
    </source>
</evidence>
<accession>A0ABW2PYV4</accession>
<evidence type="ECO:0000256" key="1">
    <source>
        <dbReference type="ARBA" id="ARBA00008798"/>
    </source>
</evidence>
<evidence type="ECO:0000256" key="7">
    <source>
        <dbReference type="ARBA" id="ARBA00023125"/>
    </source>
</evidence>
<dbReference type="Pfam" id="PF04552">
    <property type="entry name" value="Sigma54_DBD"/>
    <property type="match status" value="1"/>
</dbReference>
<dbReference type="Pfam" id="PF04963">
    <property type="entry name" value="Sigma54_CBD"/>
    <property type="match status" value="1"/>
</dbReference>
<keyword evidence="8" id="KW-0804">Transcription</keyword>
<keyword evidence="6" id="KW-0731">Sigma factor</keyword>
<dbReference type="InterPro" id="IPR007046">
    <property type="entry name" value="RNA_pol_sigma_54_core-bd"/>
</dbReference>
<gene>
    <name evidence="11" type="primary">rpoN</name>
    <name evidence="11" type="ORF">ACFQRG_16665</name>
</gene>
<dbReference type="PANTHER" id="PTHR32248:SF4">
    <property type="entry name" value="RNA POLYMERASE SIGMA-54 FACTOR"/>
    <property type="match status" value="1"/>
</dbReference>